<name>A0A2M6YDU6_9BACT</name>
<feature type="transmembrane region" description="Helical" evidence="1">
    <location>
        <begin position="6"/>
        <end position="34"/>
    </location>
</feature>
<dbReference type="EMBL" id="PEXE01000039">
    <property type="protein sequence ID" value="PIU28322.1"/>
    <property type="molecule type" value="Genomic_DNA"/>
</dbReference>
<dbReference type="Pfam" id="PF14584">
    <property type="entry name" value="DUF4446"/>
    <property type="match status" value="1"/>
</dbReference>
<reference evidence="3" key="1">
    <citation type="submission" date="2017-09" db="EMBL/GenBank/DDBJ databases">
        <title>Depth-based differentiation of microbial function through sediment-hosted aquifers and enrichment of novel symbionts in the deep terrestrial subsurface.</title>
        <authorList>
            <person name="Probst A.J."/>
            <person name="Ladd B."/>
            <person name="Jarett J.K."/>
            <person name="Geller-Mcgrath D.E."/>
            <person name="Sieber C.M.K."/>
            <person name="Emerson J.B."/>
            <person name="Anantharaman K."/>
            <person name="Thomas B.C."/>
            <person name="Malmstrom R."/>
            <person name="Stieglmeier M."/>
            <person name="Klingl A."/>
            <person name="Woyke T."/>
            <person name="Ryan C.M."/>
            <person name="Banfield J.F."/>
        </authorList>
    </citation>
    <scope>NUCLEOTIDE SEQUENCE [LARGE SCALE GENOMIC DNA]</scope>
</reference>
<keyword evidence="1" id="KW-0812">Transmembrane</keyword>
<comment type="caution">
    <text evidence="2">The sequence shown here is derived from an EMBL/GenBank/DDBJ whole genome shotgun (WGS) entry which is preliminary data.</text>
</comment>
<protein>
    <recommendedName>
        <fullName evidence="4">DUF4446 domain-containing protein</fullName>
    </recommendedName>
</protein>
<sequence>MPPYFDIIITVMLIASVVTGVWLLVLSILFFGLYRFLHKLTKDTGEGELIKILTKILKLQKDNEQAVAVAAREIKRLELQGKSHVQKIGIVRFNPFKEIGGDHSFSLAILDGDDSGAIITCLHTRERTRLYIKPIKKGKCELELSAEEKKALEKVV</sequence>
<evidence type="ECO:0008006" key="4">
    <source>
        <dbReference type="Google" id="ProtNLM"/>
    </source>
</evidence>
<evidence type="ECO:0000313" key="3">
    <source>
        <dbReference type="Proteomes" id="UP000231669"/>
    </source>
</evidence>
<organism evidence="2 3">
    <name type="scientific">Candidatus Woesebacteria bacterium CG07_land_8_20_14_0_80_44_9</name>
    <dbReference type="NCBI Taxonomy" id="1975058"/>
    <lineage>
        <taxon>Bacteria</taxon>
        <taxon>Candidatus Woeseibacteriota</taxon>
    </lineage>
</organism>
<dbReference type="InterPro" id="IPR027981">
    <property type="entry name" value="DUF4446"/>
</dbReference>
<dbReference type="Proteomes" id="UP000231669">
    <property type="component" value="Unassembled WGS sequence"/>
</dbReference>
<accession>A0A2M6YDU6</accession>
<keyword evidence="1" id="KW-1133">Transmembrane helix</keyword>
<dbReference type="AlphaFoldDB" id="A0A2M6YDU6"/>
<gene>
    <name evidence="2" type="ORF">COT08_01625</name>
</gene>
<evidence type="ECO:0000256" key="1">
    <source>
        <dbReference type="SAM" id="Phobius"/>
    </source>
</evidence>
<proteinExistence type="predicted"/>
<evidence type="ECO:0000313" key="2">
    <source>
        <dbReference type="EMBL" id="PIU28322.1"/>
    </source>
</evidence>
<keyword evidence="1" id="KW-0472">Membrane</keyword>